<keyword evidence="4" id="KW-0067">ATP-binding</keyword>
<dbReference type="Pfam" id="PF00005">
    <property type="entry name" value="ABC_tran"/>
    <property type="match status" value="1"/>
</dbReference>
<reference evidence="10" key="1">
    <citation type="submission" date="2011-07" db="EMBL/GenBank/DDBJ databases">
        <authorList>
            <consortium name="Caenorhabditis brenneri Sequencing and Analysis Consortium"/>
            <person name="Wilson R.K."/>
        </authorList>
    </citation>
    <scope>NUCLEOTIDE SEQUENCE [LARGE SCALE GENOMIC DNA]</scope>
    <source>
        <strain evidence="10">PB2801</strain>
    </source>
</reference>
<evidence type="ECO:0000256" key="3">
    <source>
        <dbReference type="ARBA" id="ARBA00022741"/>
    </source>
</evidence>
<dbReference type="AlphaFoldDB" id="G0MXE7"/>
<dbReference type="Pfam" id="PF00664">
    <property type="entry name" value="ABC_membrane"/>
    <property type="match status" value="1"/>
</dbReference>
<accession>G0MXE7</accession>
<dbReference type="InterPro" id="IPR036640">
    <property type="entry name" value="ABC1_TM_sf"/>
</dbReference>
<dbReference type="GO" id="GO:0140359">
    <property type="term" value="F:ABC-type transporter activity"/>
    <property type="evidence" value="ECO:0007669"/>
    <property type="project" value="InterPro"/>
</dbReference>
<feature type="transmembrane region" description="Helical" evidence="7">
    <location>
        <begin position="63"/>
        <end position="85"/>
    </location>
</feature>
<protein>
    <submittedName>
        <fullName evidence="9">CBN-CFT-1 protein</fullName>
    </submittedName>
</protein>
<dbReference type="eggNOG" id="KOG0054">
    <property type="taxonomic scope" value="Eukaryota"/>
</dbReference>
<keyword evidence="5 7" id="KW-1133">Transmembrane helix</keyword>
<dbReference type="InterPro" id="IPR003439">
    <property type="entry name" value="ABC_transporter-like_ATP-bd"/>
</dbReference>
<keyword evidence="6 7" id="KW-0472">Membrane</keyword>
<proteinExistence type="predicted"/>
<sequence length="376" mass="42927">MQLKSLLQGVHTYLVGEDSALMVTVLNNIIVKKALHLTSENNEWTRPKITKLLTTHSEAISNALIYVHHSCSALIELTIAIFWIWETLGTRTIIVVLIVALVYAVLNIIDSYVYKKSLRVQLGCRDQRVEFEKTVLNSMETIKMFSWESPFVKKLKSMRGKELSVFRKTLSINSFMHSLNVTSPFVITFVSFVVYGWQYEISDLRFEDAFVLIAIFNYMRRPLHLIIPSLEMVNKALHSATRINQFLIVKQSPKVSSKTTTLPPNEPDVDIKIESANFSWNEKDDTLTDVSLQVKKGEKHAFIGFPLCGKSSLLFSITGELKLTKGKMWVSKGISFAPANPYIFSQSVKDNILFGNDYVKSKYEKVKKIQMKTHFV</sequence>
<gene>
    <name evidence="9" type="primary">Cbn-cft-1</name>
    <name evidence="9" type="ORF">CAEBREN_15819</name>
</gene>
<dbReference type="SUPFAM" id="SSF90123">
    <property type="entry name" value="ABC transporter transmembrane region"/>
    <property type="match status" value="1"/>
</dbReference>
<dbReference type="InterPro" id="IPR027417">
    <property type="entry name" value="P-loop_NTPase"/>
</dbReference>
<evidence type="ECO:0000256" key="6">
    <source>
        <dbReference type="ARBA" id="ARBA00023136"/>
    </source>
</evidence>
<name>G0MXE7_CAEBE</name>
<dbReference type="HOGENOM" id="CLU_736147_0_0_1"/>
<evidence type="ECO:0000256" key="2">
    <source>
        <dbReference type="ARBA" id="ARBA00022692"/>
    </source>
</evidence>
<evidence type="ECO:0000256" key="7">
    <source>
        <dbReference type="SAM" id="Phobius"/>
    </source>
</evidence>
<evidence type="ECO:0000256" key="5">
    <source>
        <dbReference type="ARBA" id="ARBA00022989"/>
    </source>
</evidence>
<dbReference type="SUPFAM" id="SSF52540">
    <property type="entry name" value="P-loop containing nucleoside triphosphate hydrolases"/>
    <property type="match status" value="1"/>
</dbReference>
<dbReference type="PROSITE" id="PS50929">
    <property type="entry name" value="ABC_TM1F"/>
    <property type="match status" value="1"/>
</dbReference>
<keyword evidence="2 7" id="KW-0812">Transmembrane</keyword>
<dbReference type="GO" id="GO:0005524">
    <property type="term" value="F:ATP binding"/>
    <property type="evidence" value="ECO:0007669"/>
    <property type="project" value="UniProtKB-KW"/>
</dbReference>
<dbReference type="GO" id="GO:0016020">
    <property type="term" value="C:membrane"/>
    <property type="evidence" value="ECO:0007669"/>
    <property type="project" value="InterPro"/>
</dbReference>
<keyword evidence="3" id="KW-0547">Nucleotide-binding</keyword>
<keyword evidence="1" id="KW-0813">Transport</keyword>
<feature type="transmembrane region" description="Helical" evidence="7">
    <location>
        <begin position="177"/>
        <end position="197"/>
    </location>
</feature>
<evidence type="ECO:0000259" key="8">
    <source>
        <dbReference type="PROSITE" id="PS50929"/>
    </source>
</evidence>
<dbReference type="OMA" id="KNCTLAW"/>
<keyword evidence="10" id="KW-1185">Reference proteome</keyword>
<dbReference type="Gene3D" id="1.20.1560.10">
    <property type="entry name" value="ABC transporter type 1, transmembrane domain"/>
    <property type="match status" value="1"/>
</dbReference>
<dbReference type="EMBL" id="GL379819">
    <property type="protein sequence ID" value="EGT47057.1"/>
    <property type="molecule type" value="Genomic_DNA"/>
</dbReference>
<dbReference type="STRING" id="135651.G0MXE7"/>
<feature type="transmembrane region" description="Helical" evidence="7">
    <location>
        <begin position="91"/>
        <end position="109"/>
    </location>
</feature>
<dbReference type="PANTHER" id="PTHR24223">
    <property type="entry name" value="ATP-BINDING CASSETTE SUB-FAMILY C"/>
    <property type="match status" value="1"/>
</dbReference>
<dbReference type="InterPro" id="IPR050173">
    <property type="entry name" value="ABC_transporter_C-like"/>
</dbReference>
<evidence type="ECO:0000256" key="4">
    <source>
        <dbReference type="ARBA" id="ARBA00022840"/>
    </source>
</evidence>
<dbReference type="InterPro" id="IPR011527">
    <property type="entry name" value="ABC1_TM_dom"/>
</dbReference>
<evidence type="ECO:0000313" key="9">
    <source>
        <dbReference type="EMBL" id="EGT47057.1"/>
    </source>
</evidence>
<dbReference type="InParanoid" id="G0MXE7"/>
<feature type="domain" description="ABC transmembrane type-1" evidence="8">
    <location>
        <begin position="1"/>
        <end position="235"/>
    </location>
</feature>
<dbReference type="GO" id="GO:0016887">
    <property type="term" value="F:ATP hydrolysis activity"/>
    <property type="evidence" value="ECO:0007669"/>
    <property type="project" value="InterPro"/>
</dbReference>
<evidence type="ECO:0000256" key="1">
    <source>
        <dbReference type="ARBA" id="ARBA00022448"/>
    </source>
</evidence>
<dbReference type="Gene3D" id="3.40.50.300">
    <property type="entry name" value="P-loop containing nucleotide triphosphate hydrolases"/>
    <property type="match status" value="1"/>
</dbReference>
<dbReference type="OrthoDB" id="5785037at2759"/>
<dbReference type="Proteomes" id="UP000008068">
    <property type="component" value="Unassembled WGS sequence"/>
</dbReference>
<organism evidence="10">
    <name type="scientific">Caenorhabditis brenneri</name>
    <name type="common">Nematode worm</name>
    <dbReference type="NCBI Taxonomy" id="135651"/>
    <lineage>
        <taxon>Eukaryota</taxon>
        <taxon>Metazoa</taxon>
        <taxon>Ecdysozoa</taxon>
        <taxon>Nematoda</taxon>
        <taxon>Chromadorea</taxon>
        <taxon>Rhabditida</taxon>
        <taxon>Rhabditina</taxon>
        <taxon>Rhabditomorpha</taxon>
        <taxon>Rhabditoidea</taxon>
        <taxon>Rhabditidae</taxon>
        <taxon>Peloderinae</taxon>
        <taxon>Caenorhabditis</taxon>
    </lineage>
</organism>
<dbReference type="PANTHER" id="PTHR24223:SF343">
    <property type="entry name" value="CYSTIC FIBROSIS TRANSMEMBRANE CONDUCTANCE REGULATOR HOMOLOG"/>
    <property type="match status" value="1"/>
</dbReference>
<evidence type="ECO:0000313" key="10">
    <source>
        <dbReference type="Proteomes" id="UP000008068"/>
    </source>
</evidence>